<evidence type="ECO:0008006" key="11">
    <source>
        <dbReference type="Google" id="ProtNLM"/>
    </source>
</evidence>
<dbReference type="SMART" id="SM00360">
    <property type="entry name" value="RRM"/>
    <property type="match status" value="3"/>
</dbReference>
<feature type="domain" description="SPOC" evidence="9">
    <location>
        <begin position="490"/>
        <end position="657"/>
    </location>
</feature>
<organism evidence="10">
    <name type="scientific">Timema cristinae</name>
    <name type="common">Walking stick</name>
    <dbReference type="NCBI Taxonomy" id="61476"/>
    <lineage>
        <taxon>Eukaryota</taxon>
        <taxon>Metazoa</taxon>
        <taxon>Ecdysozoa</taxon>
        <taxon>Arthropoda</taxon>
        <taxon>Hexapoda</taxon>
        <taxon>Insecta</taxon>
        <taxon>Pterygota</taxon>
        <taxon>Neoptera</taxon>
        <taxon>Polyneoptera</taxon>
        <taxon>Phasmatodea</taxon>
        <taxon>Timematodea</taxon>
        <taxon>Timematoidea</taxon>
        <taxon>Timematidae</taxon>
        <taxon>Timema</taxon>
    </lineage>
</organism>
<feature type="compositionally biased region" description="Basic and acidic residues" evidence="7">
    <location>
        <begin position="1"/>
        <end position="11"/>
    </location>
</feature>
<protein>
    <recommendedName>
        <fullName evidence="11">RNA-binding protein spenito</fullName>
    </recommendedName>
</protein>
<feature type="region of interest" description="Disordered" evidence="7">
    <location>
        <begin position="1"/>
        <end position="68"/>
    </location>
</feature>
<evidence type="ECO:0000256" key="7">
    <source>
        <dbReference type="SAM" id="MobiDB-lite"/>
    </source>
</evidence>
<dbReference type="CDD" id="cd12310">
    <property type="entry name" value="RRM3_Spen"/>
    <property type="match status" value="1"/>
</dbReference>
<dbReference type="SUPFAM" id="SSF100939">
    <property type="entry name" value="SPOC domain-like"/>
    <property type="match status" value="1"/>
</dbReference>
<dbReference type="InterPro" id="IPR012921">
    <property type="entry name" value="SPOC_C"/>
</dbReference>
<dbReference type="InterPro" id="IPR016194">
    <property type="entry name" value="SPOC-like_C_dom_sf"/>
</dbReference>
<dbReference type="FunFam" id="3.30.70.330:FF:000565">
    <property type="entry name" value="RNA-binding protein 15B"/>
    <property type="match status" value="1"/>
</dbReference>
<dbReference type="PROSITE" id="PS50917">
    <property type="entry name" value="SPOC"/>
    <property type="match status" value="1"/>
</dbReference>
<dbReference type="AlphaFoldDB" id="A0A7R9CFY3"/>
<keyword evidence="3" id="KW-0597">Phosphoprotein</keyword>
<dbReference type="FunFam" id="3.30.70.330:FF:000112">
    <property type="entry name" value="RNA-binding motif protein 15"/>
    <property type="match status" value="1"/>
</dbReference>
<dbReference type="SUPFAM" id="SSF54928">
    <property type="entry name" value="RNA-binding domain, RBD"/>
    <property type="match status" value="2"/>
</dbReference>
<evidence type="ECO:0000256" key="1">
    <source>
        <dbReference type="ARBA" id="ARBA00004123"/>
    </source>
</evidence>
<evidence type="ECO:0000313" key="10">
    <source>
        <dbReference type="EMBL" id="CAD7395311.1"/>
    </source>
</evidence>
<feature type="compositionally biased region" description="Basic and acidic residues" evidence="7">
    <location>
        <begin position="22"/>
        <end position="35"/>
    </location>
</feature>
<dbReference type="CDD" id="cd12308">
    <property type="entry name" value="RRM1_Spen"/>
    <property type="match status" value="1"/>
</dbReference>
<dbReference type="Gene3D" id="3.30.70.330">
    <property type="match status" value="3"/>
</dbReference>
<dbReference type="FunFam" id="3.30.70.330:FF:000454">
    <property type="entry name" value="RNA-binding protein 15B"/>
    <property type="match status" value="1"/>
</dbReference>
<reference evidence="10" key="1">
    <citation type="submission" date="2020-11" db="EMBL/GenBank/DDBJ databases">
        <authorList>
            <person name="Tran Van P."/>
        </authorList>
    </citation>
    <scope>NUCLEOTIDE SEQUENCE</scope>
</reference>
<sequence length="659" mass="73952">MKRSSDRDTPPRSKRSRSSLGRYDDSSDERITPERIRRRSSRGRSPSPRGRYPSESSHRDDYGRSREVPDRAYPTYKVLCVSALHPKASDDVIKDTLYREYKKFGDLSIRISHDLDERVAYVCFRSSEDARDAKHSKPRVIIYDKVALVEAVYETNRSSSELYRRGPNKFPNYLHHVSPEDDPLATRTLFAGNLEINISEEELRRIFGRYGIVEDIDIKRPPPGTGNAYAFVRFQNLDMAHRSKVELSGQYIGKFQCKIGFGKATPTTRIWIGGLGPWTSISQLEREFDRFGAIKKIDYVKGDTCAYILYDSIDAAQAAVKEMRGFPLGGPEHRLRADFADVTPFAYKPRPFPDEMGAGGDFRVRVPGRDDFGYEPGYEPWGEGEFAYGPPRGGFRGRGMPWHDRRGGGRGAYRGGGYPGDVYMKEDPEWVARRPPPDMEYDMSRPPRRPGSAEPGVDRSRSRSPHRRSVESDSGSDGHRNGVLGAARTLPELARKCVAVWQGALILKNSLFPAKFHLTDGDTEIVESLMKDEEGKHHLRITQRLRLDQPKLEDVSKRISSSSSHAIFLGLSGSSASVSNDDASVQTRPLRNLVSYLKQKEAAGVISLLNKETEGTGVLYAFPPCAFSTELLKRTAPNLSEEGLKEDHLVIVVVRGGSA</sequence>
<gene>
    <name evidence="10" type="ORF">TCEB3V08_LOCUS3076</name>
</gene>
<feature type="compositionally biased region" description="Low complexity" evidence="7">
    <location>
        <begin position="43"/>
        <end position="55"/>
    </location>
</feature>
<feature type="domain" description="RRM" evidence="8">
    <location>
        <begin position="268"/>
        <end position="342"/>
    </location>
</feature>
<evidence type="ECO:0000256" key="2">
    <source>
        <dbReference type="ARBA" id="ARBA00005387"/>
    </source>
</evidence>
<dbReference type="PROSITE" id="PS50102">
    <property type="entry name" value="RRM"/>
    <property type="match status" value="2"/>
</dbReference>
<evidence type="ECO:0000259" key="9">
    <source>
        <dbReference type="PROSITE" id="PS50917"/>
    </source>
</evidence>
<dbReference type="InterPro" id="IPR010912">
    <property type="entry name" value="SPOC_met"/>
</dbReference>
<comment type="similarity">
    <text evidence="2">Belongs to the RRM Spen family.</text>
</comment>
<evidence type="ECO:0000256" key="5">
    <source>
        <dbReference type="ARBA" id="ARBA00023242"/>
    </source>
</evidence>
<dbReference type="Gene3D" id="2.40.290.10">
    <property type="match status" value="1"/>
</dbReference>
<feature type="domain" description="RRM" evidence="8">
    <location>
        <begin position="187"/>
        <end position="264"/>
    </location>
</feature>
<feature type="compositionally biased region" description="Basic and acidic residues" evidence="7">
    <location>
        <begin position="431"/>
        <end position="445"/>
    </location>
</feature>
<accession>A0A7R9CFY3</accession>
<feature type="compositionally biased region" description="Basic and acidic residues" evidence="7">
    <location>
        <begin position="468"/>
        <end position="480"/>
    </location>
</feature>
<dbReference type="InterPro" id="IPR000504">
    <property type="entry name" value="RRM_dom"/>
</dbReference>
<dbReference type="EMBL" id="OC317183">
    <property type="protein sequence ID" value="CAD7395311.1"/>
    <property type="molecule type" value="Genomic_DNA"/>
</dbReference>
<dbReference type="GO" id="GO:0003723">
    <property type="term" value="F:RNA binding"/>
    <property type="evidence" value="ECO:0007669"/>
    <property type="project" value="UniProtKB-UniRule"/>
</dbReference>
<dbReference type="PANTHER" id="PTHR23189">
    <property type="entry name" value="RNA RECOGNITION MOTIF-CONTAINING"/>
    <property type="match status" value="1"/>
</dbReference>
<keyword evidence="5" id="KW-0539">Nucleus</keyword>
<evidence type="ECO:0000259" key="8">
    <source>
        <dbReference type="PROSITE" id="PS50102"/>
    </source>
</evidence>
<dbReference type="FunFam" id="2.40.290.10:FF:000007">
    <property type="entry name" value="RNA-binding protein 15B"/>
    <property type="match status" value="1"/>
</dbReference>
<evidence type="ECO:0000256" key="6">
    <source>
        <dbReference type="PROSITE-ProRule" id="PRU00176"/>
    </source>
</evidence>
<proteinExistence type="inferred from homology"/>
<keyword evidence="4 6" id="KW-0694">RNA-binding</keyword>
<evidence type="ECO:0000256" key="3">
    <source>
        <dbReference type="ARBA" id="ARBA00022553"/>
    </source>
</evidence>
<dbReference type="InterPro" id="IPR012677">
    <property type="entry name" value="Nucleotide-bd_a/b_plait_sf"/>
</dbReference>
<dbReference type="Pfam" id="PF07744">
    <property type="entry name" value="SPOC"/>
    <property type="match status" value="1"/>
</dbReference>
<dbReference type="GO" id="GO:0005634">
    <property type="term" value="C:nucleus"/>
    <property type="evidence" value="ECO:0007669"/>
    <property type="project" value="UniProtKB-SubCell"/>
</dbReference>
<dbReference type="CDD" id="cd21544">
    <property type="entry name" value="SPOC_RBM15-like"/>
    <property type="match status" value="1"/>
</dbReference>
<feature type="region of interest" description="Disordered" evidence="7">
    <location>
        <begin position="431"/>
        <end position="483"/>
    </location>
</feature>
<comment type="subcellular location">
    <subcellularLocation>
        <location evidence="1">Nucleus</location>
    </subcellularLocation>
</comment>
<feature type="compositionally biased region" description="Basic and acidic residues" evidence="7">
    <location>
        <begin position="56"/>
        <end position="68"/>
    </location>
</feature>
<dbReference type="Pfam" id="PF00076">
    <property type="entry name" value="RRM_1"/>
    <property type="match status" value="2"/>
</dbReference>
<evidence type="ECO:0000256" key="4">
    <source>
        <dbReference type="ARBA" id="ARBA00022884"/>
    </source>
</evidence>
<name>A0A7R9CFY3_TIMCR</name>
<dbReference type="InterPro" id="IPR035979">
    <property type="entry name" value="RBD_domain_sf"/>
</dbReference>
<dbReference type="CDD" id="cd12309">
    <property type="entry name" value="RRM2_Spen"/>
    <property type="match status" value="1"/>
</dbReference>